<dbReference type="SUPFAM" id="SSF52540">
    <property type="entry name" value="P-loop containing nucleoside triphosphate hydrolases"/>
    <property type="match status" value="1"/>
</dbReference>
<keyword evidence="2" id="KW-1185">Reference proteome</keyword>
<dbReference type="Gene3D" id="3.40.50.300">
    <property type="entry name" value="P-loop containing nucleotide triphosphate hydrolases"/>
    <property type="match status" value="1"/>
</dbReference>
<dbReference type="PaxDb" id="2903-EOD10389"/>
<dbReference type="KEGG" id="ehx:EMIHUDRAFT_257724"/>
<dbReference type="InterPro" id="IPR027417">
    <property type="entry name" value="P-loop_NTPase"/>
</dbReference>
<evidence type="ECO:0000313" key="2">
    <source>
        <dbReference type="Proteomes" id="UP000013827"/>
    </source>
</evidence>
<evidence type="ECO:0000313" key="1">
    <source>
        <dbReference type="EnsemblProtists" id="EOD10389"/>
    </source>
</evidence>
<name>A0A0D3IGK4_EMIH1</name>
<dbReference type="RefSeq" id="XP_005762818.1">
    <property type="nucleotide sequence ID" value="XM_005762761.1"/>
</dbReference>
<dbReference type="GeneID" id="17256541"/>
<accession>A0A0D3IGK4</accession>
<evidence type="ECO:0008006" key="3">
    <source>
        <dbReference type="Google" id="ProtNLM"/>
    </source>
</evidence>
<dbReference type="HOGENOM" id="CLU_3056865_0_0_1"/>
<proteinExistence type="predicted"/>
<reference evidence="1" key="2">
    <citation type="submission" date="2024-10" db="UniProtKB">
        <authorList>
            <consortium name="EnsemblProtists"/>
        </authorList>
    </citation>
    <scope>IDENTIFICATION</scope>
</reference>
<sequence length="54" mass="5386">MWGDCSVGPVLRQRLVGAGLQAPTAIQSAAFGPLSRGSNGLLSAQTGAGKTLAF</sequence>
<protein>
    <recommendedName>
        <fullName evidence="3">DEAD/DEAH box helicase domain-containing protein</fullName>
    </recommendedName>
</protein>
<reference evidence="2" key="1">
    <citation type="journal article" date="2013" name="Nature">
        <title>Pan genome of the phytoplankton Emiliania underpins its global distribution.</title>
        <authorList>
            <person name="Read B.A."/>
            <person name="Kegel J."/>
            <person name="Klute M.J."/>
            <person name="Kuo A."/>
            <person name="Lefebvre S.C."/>
            <person name="Maumus F."/>
            <person name="Mayer C."/>
            <person name="Miller J."/>
            <person name="Monier A."/>
            <person name="Salamov A."/>
            <person name="Young J."/>
            <person name="Aguilar M."/>
            <person name="Claverie J.M."/>
            <person name="Frickenhaus S."/>
            <person name="Gonzalez K."/>
            <person name="Herman E.K."/>
            <person name="Lin Y.C."/>
            <person name="Napier J."/>
            <person name="Ogata H."/>
            <person name="Sarno A.F."/>
            <person name="Shmutz J."/>
            <person name="Schroeder D."/>
            <person name="de Vargas C."/>
            <person name="Verret F."/>
            <person name="von Dassow P."/>
            <person name="Valentin K."/>
            <person name="Van de Peer Y."/>
            <person name="Wheeler G."/>
            <person name="Dacks J.B."/>
            <person name="Delwiche C.F."/>
            <person name="Dyhrman S.T."/>
            <person name="Glockner G."/>
            <person name="John U."/>
            <person name="Richards T."/>
            <person name="Worden A.Z."/>
            <person name="Zhang X."/>
            <person name="Grigoriev I.V."/>
            <person name="Allen A.E."/>
            <person name="Bidle K."/>
            <person name="Borodovsky M."/>
            <person name="Bowler C."/>
            <person name="Brownlee C."/>
            <person name="Cock J.M."/>
            <person name="Elias M."/>
            <person name="Gladyshev V.N."/>
            <person name="Groth M."/>
            <person name="Guda C."/>
            <person name="Hadaegh A."/>
            <person name="Iglesias-Rodriguez M.D."/>
            <person name="Jenkins J."/>
            <person name="Jones B.M."/>
            <person name="Lawson T."/>
            <person name="Leese F."/>
            <person name="Lindquist E."/>
            <person name="Lobanov A."/>
            <person name="Lomsadze A."/>
            <person name="Malik S.B."/>
            <person name="Marsh M.E."/>
            <person name="Mackinder L."/>
            <person name="Mock T."/>
            <person name="Mueller-Roeber B."/>
            <person name="Pagarete A."/>
            <person name="Parker M."/>
            <person name="Probert I."/>
            <person name="Quesneville H."/>
            <person name="Raines C."/>
            <person name="Rensing S.A."/>
            <person name="Riano-Pachon D.M."/>
            <person name="Richier S."/>
            <person name="Rokitta S."/>
            <person name="Shiraiwa Y."/>
            <person name="Soanes D.M."/>
            <person name="van der Giezen M."/>
            <person name="Wahlund T.M."/>
            <person name="Williams B."/>
            <person name="Wilson W."/>
            <person name="Wolfe G."/>
            <person name="Wurch L.L."/>
        </authorList>
    </citation>
    <scope>NUCLEOTIDE SEQUENCE</scope>
</reference>
<dbReference type="EnsemblProtists" id="EOD10389">
    <property type="protein sequence ID" value="EOD10389"/>
    <property type="gene ID" value="EMIHUDRAFT_257724"/>
</dbReference>
<organism evidence="1 2">
    <name type="scientific">Emiliania huxleyi (strain CCMP1516)</name>
    <dbReference type="NCBI Taxonomy" id="280463"/>
    <lineage>
        <taxon>Eukaryota</taxon>
        <taxon>Haptista</taxon>
        <taxon>Haptophyta</taxon>
        <taxon>Prymnesiophyceae</taxon>
        <taxon>Isochrysidales</taxon>
        <taxon>Noelaerhabdaceae</taxon>
        <taxon>Emiliania</taxon>
    </lineage>
</organism>
<dbReference type="AlphaFoldDB" id="A0A0D3IGK4"/>
<dbReference type="Proteomes" id="UP000013827">
    <property type="component" value="Unassembled WGS sequence"/>
</dbReference>